<evidence type="ECO:0000313" key="2">
    <source>
        <dbReference type="EMBL" id="TWF78444.1"/>
    </source>
</evidence>
<dbReference type="SUPFAM" id="SSF69118">
    <property type="entry name" value="AhpD-like"/>
    <property type="match status" value="1"/>
</dbReference>
<dbReference type="PANTHER" id="PTHR34846:SF11">
    <property type="entry name" value="4-CARBOXYMUCONOLACTONE DECARBOXYLASE FAMILY PROTEIN (AFU_ORTHOLOGUE AFUA_6G11590)"/>
    <property type="match status" value="1"/>
</dbReference>
<dbReference type="AlphaFoldDB" id="A0A561SUB4"/>
<organism evidence="2 3">
    <name type="scientific">Pseudonocardia hierapolitana</name>
    <dbReference type="NCBI Taxonomy" id="1128676"/>
    <lineage>
        <taxon>Bacteria</taxon>
        <taxon>Bacillati</taxon>
        <taxon>Actinomycetota</taxon>
        <taxon>Actinomycetes</taxon>
        <taxon>Pseudonocardiales</taxon>
        <taxon>Pseudonocardiaceae</taxon>
        <taxon>Pseudonocardia</taxon>
    </lineage>
</organism>
<evidence type="ECO:0000259" key="1">
    <source>
        <dbReference type="Pfam" id="PF02627"/>
    </source>
</evidence>
<name>A0A561SUB4_9PSEU</name>
<dbReference type="InterPro" id="IPR029032">
    <property type="entry name" value="AhpD-like"/>
</dbReference>
<dbReference type="Proteomes" id="UP000321261">
    <property type="component" value="Unassembled WGS sequence"/>
</dbReference>
<reference evidence="2 3" key="1">
    <citation type="submission" date="2019-06" db="EMBL/GenBank/DDBJ databases">
        <title>Sequencing the genomes of 1000 actinobacteria strains.</title>
        <authorList>
            <person name="Klenk H.-P."/>
        </authorList>
    </citation>
    <scope>NUCLEOTIDE SEQUENCE [LARGE SCALE GENOMIC DNA]</scope>
    <source>
        <strain evidence="2 3">DSM 45671</strain>
    </source>
</reference>
<dbReference type="EMBL" id="VIWU01000001">
    <property type="protein sequence ID" value="TWF78444.1"/>
    <property type="molecule type" value="Genomic_DNA"/>
</dbReference>
<protein>
    <submittedName>
        <fullName evidence="2">4-carboxymuconolactone decarboxylase</fullName>
    </submittedName>
</protein>
<proteinExistence type="predicted"/>
<dbReference type="GO" id="GO:0051920">
    <property type="term" value="F:peroxiredoxin activity"/>
    <property type="evidence" value="ECO:0007669"/>
    <property type="project" value="InterPro"/>
</dbReference>
<accession>A0A561SUB4</accession>
<dbReference type="InterPro" id="IPR003779">
    <property type="entry name" value="CMD-like"/>
</dbReference>
<dbReference type="PANTHER" id="PTHR34846">
    <property type="entry name" value="4-CARBOXYMUCONOLACTONE DECARBOXYLASE FAMILY PROTEIN (AFU_ORTHOLOGUE AFUA_6G11590)"/>
    <property type="match status" value="1"/>
</dbReference>
<evidence type="ECO:0000313" key="3">
    <source>
        <dbReference type="Proteomes" id="UP000321261"/>
    </source>
</evidence>
<gene>
    <name evidence="2" type="ORF">FHX44_114367</name>
</gene>
<dbReference type="OrthoDB" id="949132at2"/>
<comment type="caution">
    <text evidence="2">The sequence shown here is derived from an EMBL/GenBank/DDBJ whole genome shotgun (WGS) entry which is preliminary data.</text>
</comment>
<dbReference type="Gene3D" id="1.20.1290.10">
    <property type="entry name" value="AhpD-like"/>
    <property type="match status" value="1"/>
</dbReference>
<sequence length="200" mass="20985">MSRRRLRPLRPDELDPDQRAVYDALADPPGRVGLDADGSLRGPFDAMLRAPRSGAALQSVGAALRYGSVLPERVRELATLQVAAHHRSDFEWFAHAPLATAAGLPAALVDAVRTGGPVEPDDPAERAASVAVTQLLATGDVDDDAWAGVVGALGEAGAVELTTLVGYYSLLAMQMRVLRVPLPPDAPAVGWDGPRGIIGE</sequence>
<feature type="domain" description="Carboxymuconolactone decarboxylase-like" evidence="1">
    <location>
        <begin position="52"/>
        <end position="129"/>
    </location>
</feature>
<keyword evidence="3" id="KW-1185">Reference proteome</keyword>
<dbReference type="RefSeq" id="WP_147257455.1">
    <property type="nucleotide sequence ID" value="NZ_VIWU01000001.1"/>
</dbReference>
<dbReference type="Pfam" id="PF02627">
    <property type="entry name" value="CMD"/>
    <property type="match status" value="1"/>
</dbReference>